<protein>
    <recommendedName>
        <fullName evidence="4">Tetraspanin family protein</fullName>
    </recommendedName>
</protein>
<feature type="transmembrane region" description="Helical" evidence="1">
    <location>
        <begin position="123"/>
        <end position="151"/>
    </location>
</feature>
<evidence type="ECO:0000313" key="2">
    <source>
        <dbReference type="EMBL" id="GAQ85755.1"/>
    </source>
</evidence>
<dbReference type="PANTHER" id="PTHR39113">
    <property type="entry name" value="MEMBRANE LIPOPROTEIN-RELATED"/>
    <property type="match status" value="1"/>
</dbReference>
<dbReference type="OrthoDB" id="2017304at2759"/>
<keyword evidence="1" id="KW-0812">Transmembrane</keyword>
<feature type="transmembrane region" description="Helical" evidence="1">
    <location>
        <begin position="22"/>
        <end position="41"/>
    </location>
</feature>
<dbReference type="EMBL" id="DF237201">
    <property type="protein sequence ID" value="GAQ85755.1"/>
    <property type="molecule type" value="Genomic_DNA"/>
</dbReference>
<keyword evidence="1" id="KW-0472">Membrane</keyword>
<dbReference type="AlphaFoldDB" id="A0A1Y1I4A1"/>
<evidence type="ECO:0008006" key="4">
    <source>
        <dbReference type="Google" id="ProtNLM"/>
    </source>
</evidence>
<dbReference type="PANTHER" id="PTHR39113:SF1">
    <property type="entry name" value="MEMBRANE LIPOPROTEIN"/>
    <property type="match status" value="1"/>
</dbReference>
<gene>
    <name evidence="2" type="ORF">KFL_002520150</name>
</gene>
<sequence length="216" mass="23577">MARRKINVAAATASAFKLLIKILNGIVVLGGICMIIMVILLESPGAPSVAPGWTCIILGVITLLAGVFGFAADTNVALYIIHLGFAALAILGCASATLATFVNARRITDSTHFNPKRFSDPKVLKFFKGAAWAFLAVLLAEIVEIVLGVIVRRCLPDDRYIDLAEYNGERRQVIMDIKAKADKNTDRTEKARTQKLADKMKDKYGKWSHEDWGEAA</sequence>
<accession>A0A1Y1I4A1</accession>
<dbReference type="OMA" id="MYTHLAR"/>
<name>A0A1Y1I4A1_KLENI</name>
<proteinExistence type="predicted"/>
<keyword evidence="3" id="KW-1185">Reference proteome</keyword>
<keyword evidence="1" id="KW-1133">Transmembrane helix</keyword>
<evidence type="ECO:0000256" key="1">
    <source>
        <dbReference type="SAM" id="Phobius"/>
    </source>
</evidence>
<feature type="transmembrane region" description="Helical" evidence="1">
    <location>
        <begin position="53"/>
        <end position="72"/>
    </location>
</feature>
<dbReference type="Proteomes" id="UP000054558">
    <property type="component" value="Unassembled WGS sequence"/>
</dbReference>
<reference evidence="2 3" key="1">
    <citation type="journal article" date="2014" name="Nat. Commun.">
        <title>Klebsormidium flaccidum genome reveals primary factors for plant terrestrial adaptation.</title>
        <authorList>
            <person name="Hori K."/>
            <person name="Maruyama F."/>
            <person name="Fujisawa T."/>
            <person name="Togashi T."/>
            <person name="Yamamoto N."/>
            <person name="Seo M."/>
            <person name="Sato S."/>
            <person name="Yamada T."/>
            <person name="Mori H."/>
            <person name="Tajima N."/>
            <person name="Moriyama T."/>
            <person name="Ikeuchi M."/>
            <person name="Watanabe M."/>
            <person name="Wada H."/>
            <person name="Kobayashi K."/>
            <person name="Saito M."/>
            <person name="Masuda T."/>
            <person name="Sasaki-Sekimoto Y."/>
            <person name="Mashiguchi K."/>
            <person name="Awai K."/>
            <person name="Shimojima M."/>
            <person name="Masuda S."/>
            <person name="Iwai M."/>
            <person name="Nobusawa T."/>
            <person name="Narise T."/>
            <person name="Kondo S."/>
            <person name="Saito H."/>
            <person name="Sato R."/>
            <person name="Murakawa M."/>
            <person name="Ihara Y."/>
            <person name="Oshima-Yamada Y."/>
            <person name="Ohtaka K."/>
            <person name="Satoh M."/>
            <person name="Sonobe K."/>
            <person name="Ishii M."/>
            <person name="Ohtani R."/>
            <person name="Kanamori-Sato M."/>
            <person name="Honoki R."/>
            <person name="Miyazaki D."/>
            <person name="Mochizuki H."/>
            <person name="Umetsu J."/>
            <person name="Higashi K."/>
            <person name="Shibata D."/>
            <person name="Kamiya Y."/>
            <person name="Sato N."/>
            <person name="Nakamura Y."/>
            <person name="Tabata S."/>
            <person name="Ida S."/>
            <person name="Kurokawa K."/>
            <person name="Ohta H."/>
        </authorList>
    </citation>
    <scope>NUCLEOTIDE SEQUENCE [LARGE SCALE GENOMIC DNA]</scope>
    <source>
        <strain evidence="2 3">NIES-2285</strain>
    </source>
</reference>
<organism evidence="2 3">
    <name type="scientific">Klebsormidium nitens</name>
    <name type="common">Green alga</name>
    <name type="synonym">Ulothrix nitens</name>
    <dbReference type="NCBI Taxonomy" id="105231"/>
    <lineage>
        <taxon>Eukaryota</taxon>
        <taxon>Viridiplantae</taxon>
        <taxon>Streptophyta</taxon>
        <taxon>Klebsormidiophyceae</taxon>
        <taxon>Klebsormidiales</taxon>
        <taxon>Klebsormidiaceae</taxon>
        <taxon>Klebsormidium</taxon>
    </lineage>
</organism>
<feature type="transmembrane region" description="Helical" evidence="1">
    <location>
        <begin position="78"/>
        <end position="102"/>
    </location>
</feature>
<evidence type="ECO:0000313" key="3">
    <source>
        <dbReference type="Proteomes" id="UP000054558"/>
    </source>
</evidence>